<accession>A0A836I4D2</accession>
<keyword evidence="1" id="KW-0472">Membrane</keyword>
<evidence type="ECO:0000313" key="2">
    <source>
        <dbReference type="EMBL" id="KAG5496365.1"/>
    </source>
</evidence>
<protein>
    <submittedName>
        <fullName evidence="2">Uncharacterized protein</fullName>
    </submittedName>
</protein>
<dbReference type="KEGG" id="phet:94288768"/>
<proteinExistence type="predicted"/>
<organism evidence="2 3">
    <name type="scientific">Porcisia hertigi</name>
    <dbReference type="NCBI Taxonomy" id="2761500"/>
    <lineage>
        <taxon>Eukaryota</taxon>
        <taxon>Discoba</taxon>
        <taxon>Euglenozoa</taxon>
        <taxon>Kinetoplastea</taxon>
        <taxon>Metakinetoplastina</taxon>
        <taxon>Trypanosomatida</taxon>
        <taxon>Trypanosomatidae</taxon>
        <taxon>Leishmaniinae</taxon>
        <taxon>Porcisia</taxon>
    </lineage>
</organism>
<sequence>MSWYSSQTVSHTLSGTWSAADGKAVVALCNVGSTWSGACSLESEDFRYEGAVLASPLSDGGWTAVLRLGSGGIIFLVHNKGTLTVVMEDADGDLRKVQYTRSSLQREDFLTALRIKGKYIVALFVLVGTYKWVQVSFFGAPLRRARRF</sequence>
<comment type="caution">
    <text evidence="2">The sequence shown here is derived from an EMBL/GenBank/DDBJ whole genome shotgun (WGS) entry which is preliminary data.</text>
</comment>
<evidence type="ECO:0000313" key="3">
    <source>
        <dbReference type="Proteomes" id="UP000674318"/>
    </source>
</evidence>
<dbReference type="AlphaFoldDB" id="A0A836I4D2"/>
<keyword evidence="1" id="KW-0812">Transmembrane</keyword>
<dbReference type="Proteomes" id="UP000674318">
    <property type="component" value="Chromosome 32"/>
</dbReference>
<dbReference type="EMBL" id="JAFJZO010000032">
    <property type="protein sequence ID" value="KAG5496365.1"/>
    <property type="molecule type" value="Genomic_DNA"/>
</dbReference>
<reference evidence="2 3" key="1">
    <citation type="submission" date="2021-02" db="EMBL/GenBank/DDBJ databases">
        <title>Porcisia hertigi Genome sequencing and assembly.</title>
        <authorList>
            <person name="Almutairi H."/>
            <person name="Gatherer D."/>
        </authorList>
    </citation>
    <scope>NUCLEOTIDE SEQUENCE [LARGE SCALE GENOMIC DNA]</scope>
    <source>
        <strain evidence="2 3">C119</strain>
    </source>
</reference>
<keyword evidence="1" id="KW-1133">Transmembrane helix</keyword>
<keyword evidence="3" id="KW-1185">Reference proteome</keyword>
<name>A0A836I4D2_9TRYP</name>
<feature type="transmembrane region" description="Helical" evidence="1">
    <location>
        <begin position="119"/>
        <end position="142"/>
    </location>
</feature>
<gene>
    <name evidence="2" type="ORF">JKF63_02667</name>
</gene>
<dbReference type="RefSeq" id="XP_067754848.1">
    <property type="nucleotide sequence ID" value="XM_067898691.1"/>
</dbReference>
<dbReference type="GeneID" id="94288768"/>
<evidence type="ECO:0000256" key="1">
    <source>
        <dbReference type="SAM" id="Phobius"/>
    </source>
</evidence>
<dbReference type="OrthoDB" id="257005at2759"/>